<dbReference type="VEuPathDB" id="TrichDB:TVAGG3_0978770"/>
<feature type="compositionally biased region" description="Low complexity" evidence="1">
    <location>
        <begin position="844"/>
        <end position="854"/>
    </location>
</feature>
<dbReference type="AlphaFoldDB" id="A2DRU1"/>
<gene>
    <name evidence="2" type="ORF">TVAG_150390</name>
</gene>
<dbReference type="KEGG" id="tva:4774900"/>
<evidence type="ECO:0000256" key="1">
    <source>
        <dbReference type="SAM" id="MobiDB-lite"/>
    </source>
</evidence>
<reference evidence="2" key="1">
    <citation type="submission" date="2006-10" db="EMBL/GenBank/DDBJ databases">
        <authorList>
            <person name="Amadeo P."/>
            <person name="Zhao Q."/>
            <person name="Wortman J."/>
            <person name="Fraser-Liggett C."/>
            <person name="Carlton J."/>
        </authorList>
    </citation>
    <scope>NUCLEOTIDE SEQUENCE</scope>
    <source>
        <strain evidence="2">G3</strain>
    </source>
</reference>
<protein>
    <submittedName>
        <fullName evidence="2">Uncharacterized protein</fullName>
    </submittedName>
</protein>
<name>A2DRU1_TRIV3</name>
<accession>A2DRU1</accession>
<dbReference type="EMBL" id="DS113237">
    <property type="protein sequence ID" value="EAY16888.1"/>
    <property type="molecule type" value="Genomic_DNA"/>
</dbReference>
<feature type="compositionally biased region" description="Acidic residues" evidence="1">
    <location>
        <begin position="855"/>
        <end position="869"/>
    </location>
</feature>
<dbReference type="VEuPathDB" id="TrichDB:TVAG_150390"/>
<dbReference type="InParanoid" id="A2DRU1"/>
<proteinExistence type="predicted"/>
<organism evidence="2 3">
    <name type="scientific">Trichomonas vaginalis (strain ATCC PRA-98 / G3)</name>
    <dbReference type="NCBI Taxonomy" id="412133"/>
    <lineage>
        <taxon>Eukaryota</taxon>
        <taxon>Metamonada</taxon>
        <taxon>Parabasalia</taxon>
        <taxon>Trichomonadida</taxon>
        <taxon>Trichomonadidae</taxon>
        <taxon>Trichomonas</taxon>
    </lineage>
</organism>
<sequence length="882" mass="102292">MDEPYELGMILAQLVEKDDIPNLITFLLLTLNSKKPPQLYDTLSSLLSNNKDKQIYLTFEDRIRPHLSFFFSQIEKIRNWSFFEFYMIIISISRPSLRVKISQLFWDCLITGKVTTDDICHFISEHDIFSHLFTNISLFVDILMTTPPSFISLSSTPRISNIILQVLKVYNEYCESFIEQILSYAMNGSKFSSSASLLTLISTDKTILSKTVLQIDDILTESAAVSIPCLQTICYIIARSCPIEVTSPLYISIQKRLLHHSQILIQAGISLAFNFARIYKSEVTEIMTWVFKSVNDNFLGLKPSILLSVVDMIYTLNLDEIFLEEIITFCLNLIHDLKVLVSVQWKKDYLMQRTKETIQQKYGIKLDTISTQQQGELVGELIMMIHKLKNKNPGNEKLNNNDVLSFMNDIKSIGFILPDKLFSENKHLSYAEMKQLMVIRSAIIPIVCTTKDDRINRQPFIDILFSINSFYKSPMNTTKRWFKDLHPEITQYSPSFVFHCIQTENFQFPRDTFFVSEIFNSLYDIFIDDLHEQRFFFDNRFTFVREDLEKEIPRKILEICENLINLTKDLDRSKDQYYIINYTQIVCNGLDFVTFCVISGRDFEIDYVNDIYPMINSSYDVGITSRLIVLGFQMNLDKRIVFNSINDIKLTNFVSDLMTHPIIYPYGIQNFEEIVNTKQPNSNWRFLLLLTLLTENFDEFYDKFYTYIDQIHDKLLPPYFAVTLSDILSFKMSLFPGRVASLSLLSFEILKLIFTDDLIIFETMTRLIDSLVAIQDTSEPSEQIGQVWAFLSGTLRSLKSSSFNGKKFRFLKRLNVACQQIKRPENATFQIVEESDGKNDDLFHFSSDSSSDSEFASDEEDKGDESSEDISEKSSYSSPPSD</sequence>
<dbReference type="RefSeq" id="XP_001329111.1">
    <property type="nucleotide sequence ID" value="XM_001329076.1"/>
</dbReference>
<dbReference type="OrthoDB" id="10637107at2759"/>
<reference evidence="2" key="2">
    <citation type="journal article" date="2007" name="Science">
        <title>Draft genome sequence of the sexually transmitted pathogen Trichomonas vaginalis.</title>
        <authorList>
            <person name="Carlton J.M."/>
            <person name="Hirt R.P."/>
            <person name="Silva J.C."/>
            <person name="Delcher A.L."/>
            <person name="Schatz M."/>
            <person name="Zhao Q."/>
            <person name="Wortman J.R."/>
            <person name="Bidwell S.L."/>
            <person name="Alsmark U.C.M."/>
            <person name="Besteiro S."/>
            <person name="Sicheritz-Ponten T."/>
            <person name="Noel C.J."/>
            <person name="Dacks J.B."/>
            <person name="Foster P.G."/>
            <person name="Simillion C."/>
            <person name="Van de Peer Y."/>
            <person name="Miranda-Saavedra D."/>
            <person name="Barton G.J."/>
            <person name="Westrop G.D."/>
            <person name="Mueller S."/>
            <person name="Dessi D."/>
            <person name="Fiori P.L."/>
            <person name="Ren Q."/>
            <person name="Paulsen I."/>
            <person name="Zhang H."/>
            <person name="Bastida-Corcuera F.D."/>
            <person name="Simoes-Barbosa A."/>
            <person name="Brown M.T."/>
            <person name="Hayes R.D."/>
            <person name="Mukherjee M."/>
            <person name="Okumura C.Y."/>
            <person name="Schneider R."/>
            <person name="Smith A.J."/>
            <person name="Vanacova S."/>
            <person name="Villalvazo M."/>
            <person name="Haas B.J."/>
            <person name="Pertea M."/>
            <person name="Feldblyum T.V."/>
            <person name="Utterback T.R."/>
            <person name="Shu C.L."/>
            <person name="Osoegawa K."/>
            <person name="de Jong P.J."/>
            <person name="Hrdy I."/>
            <person name="Horvathova L."/>
            <person name="Zubacova Z."/>
            <person name="Dolezal P."/>
            <person name="Malik S.B."/>
            <person name="Logsdon J.M. Jr."/>
            <person name="Henze K."/>
            <person name="Gupta A."/>
            <person name="Wang C.C."/>
            <person name="Dunne R.L."/>
            <person name="Upcroft J.A."/>
            <person name="Upcroft P."/>
            <person name="White O."/>
            <person name="Salzberg S.L."/>
            <person name="Tang P."/>
            <person name="Chiu C.-H."/>
            <person name="Lee Y.-S."/>
            <person name="Embley T.M."/>
            <person name="Coombs G.H."/>
            <person name="Mottram J.C."/>
            <person name="Tachezy J."/>
            <person name="Fraser-Liggett C.M."/>
            <person name="Johnson P.J."/>
        </authorList>
    </citation>
    <scope>NUCLEOTIDE SEQUENCE [LARGE SCALE GENOMIC DNA]</scope>
    <source>
        <strain evidence="2">G3</strain>
    </source>
</reference>
<evidence type="ECO:0000313" key="2">
    <source>
        <dbReference type="EMBL" id="EAY16888.1"/>
    </source>
</evidence>
<feature type="region of interest" description="Disordered" evidence="1">
    <location>
        <begin position="838"/>
        <end position="882"/>
    </location>
</feature>
<keyword evidence="3" id="KW-1185">Reference proteome</keyword>
<evidence type="ECO:0000313" key="3">
    <source>
        <dbReference type="Proteomes" id="UP000001542"/>
    </source>
</evidence>
<dbReference type="Proteomes" id="UP000001542">
    <property type="component" value="Unassembled WGS sequence"/>
</dbReference>
<feature type="compositionally biased region" description="Low complexity" evidence="1">
    <location>
        <begin position="873"/>
        <end position="882"/>
    </location>
</feature>